<reference evidence="2" key="1">
    <citation type="journal article" date="2014" name="Front. Microbiol.">
        <title>High frequency of phylogenetically diverse reductive dehalogenase-homologous genes in deep subseafloor sedimentary metagenomes.</title>
        <authorList>
            <person name="Kawai M."/>
            <person name="Futagami T."/>
            <person name="Toyoda A."/>
            <person name="Takaki Y."/>
            <person name="Nishi S."/>
            <person name="Hori S."/>
            <person name="Arai W."/>
            <person name="Tsubouchi T."/>
            <person name="Morono Y."/>
            <person name="Uchiyama I."/>
            <person name="Ito T."/>
            <person name="Fujiyama A."/>
            <person name="Inagaki F."/>
            <person name="Takami H."/>
        </authorList>
    </citation>
    <scope>NUCLEOTIDE SEQUENCE</scope>
    <source>
        <strain evidence="2">Expedition CK06-06</strain>
    </source>
</reference>
<feature type="non-terminal residue" evidence="2">
    <location>
        <position position="93"/>
    </location>
</feature>
<accession>X1C3N7</accession>
<protein>
    <recommendedName>
        <fullName evidence="1">Schlafen AlbA-2 domain-containing protein</fullName>
    </recommendedName>
</protein>
<evidence type="ECO:0000259" key="1">
    <source>
        <dbReference type="Pfam" id="PF04326"/>
    </source>
</evidence>
<evidence type="ECO:0000313" key="2">
    <source>
        <dbReference type="EMBL" id="GAG87952.1"/>
    </source>
</evidence>
<proteinExistence type="predicted"/>
<gene>
    <name evidence="2" type="ORF">S01H4_34512</name>
</gene>
<dbReference type="InterPro" id="IPR007421">
    <property type="entry name" value="Schlafen_AlbA_2_dom"/>
</dbReference>
<sequence>MREKQDIEFKKEWRNEHLKTIASFANTEGGVMYIGIDDNSRAVVLSNVKKLLEDIPNTIRNKLQITPSVKIEEKDGREVVKITVNSSDFPVFL</sequence>
<feature type="domain" description="Schlafen AlbA-2" evidence="1">
    <location>
        <begin position="3"/>
        <end position="88"/>
    </location>
</feature>
<comment type="caution">
    <text evidence="2">The sequence shown here is derived from an EMBL/GenBank/DDBJ whole genome shotgun (WGS) entry which is preliminary data.</text>
</comment>
<dbReference type="AlphaFoldDB" id="X1C3N7"/>
<dbReference type="Gene3D" id="3.30.950.30">
    <property type="entry name" value="Schlafen, AAA domain"/>
    <property type="match status" value="1"/>
</dbReference>
<dbReference type="EMBL" id="BART01018267">
    <property type="protein sequence ID" value="GAG87952.1"/>
    <property type="molecule type" value="Genomic_DNA"/>
</dbReference>
<name>X1C3N7_9ZZZZ</name>
<organism evidence="2">
    <name type="scientific">marine sediment metagenome</name>
    <dbReference type="NCBI Taxonomy" id="412755"/>
    <lineage>
        <taxon>unclassified sequences</taxon>
        <taxon>metagenomes</taxon>
        <taxon>ecological metagenomes</taxon>
    </lineage>
</organism>
<dbReference type="InterPro" id="IPR038461">
    <property type="entry name" value="Schlafen_AlbA_2_dom_sf"/>
</dbReference>
<dbReference type="Pfam" id="PF04326">
    <property type="entry name" value="SLFN_AlbA_2"/>
    <property type="match status" value="1"/>
</dbReference>